<gene>
    <name evidence="1" type="ORF">FHR33_006197</name>
</gene>
<dbReference type="EMBL" id="JACIBV010000001">
    <property type="protein sequence ID" value="MBB3730337.1"/>
    <property type="molecule type" value="Genomic_DNA"/>
</dbReference>
<accession>A0A7W5VLW6</accession>
<proteinExistence type="predicted"/>
<evidence type="ECO:0000313" key="2">
    <source>
        <dbReference type="Proteomes" id="UP000579945"/>
    </source>
</evidence>
<evidence type="ECO:0000313" key="1">
    <source>
        <dbReference type="EMBL" id="MBB3730337.1"/>
    </source>
</evidence>
<dbReference type="RefSeq" id="WP_183654898.1">
    <property type="nucleotide sequence ID" value="NZ_BAAAXX010000091.1"/>
</dbReference>
<dbReference type="GeneID" id="95392488"/>
<dbReference type="InterPro" id="IPR036890">
    <property type="entry name" value="HATPase_C_sf"/>
</dbReference>
<comment type="caution">
    <text evidence="1">The sequence shown here is derived from an EMBL/GenBank/DDBJ whole genome shotgun (WGS) entry which is preliminary data.</text>
</comment>
<sequence length="576" mass="65058">MAKIPVVLTGQALQSLRDSGYSLAAAIGEVIDNSLEAGANNILVRMDEAPPAGRSKKSHVHRIVFSDDGTGMDTHTLHHYLQIGYSTRYMRTDTIGKYGVGAKLAALNFGKRIEVWSRTDANEPWQHVYFDLDEAITDEQNGNGSTIGVDDPDVKPVPNDFGDVLPKGTGTLVIWSKVDRLEEGRRAKDFNSLRLEAEKEISRIFRVFLNDGRNIEINGKNLLAHDPLFMMRDTWAEQQLRDYYHTGEGPQLGLKISESDFEAELIAREPIKIGNHTAYLTVTLYPRAATRKRGLGGDDLAKKLRIPENEGCISFMRMDREISYTNVPMIFGRRVDDPDRFIGIEVSFTPELDSYFGVRNVKRGFEPHDELRDKLRIALKRHVKTARDRLEERWGEVARERKDHAGEHREITQAAAEAARTLPTPQAKTDIEPQQAFEVLALDVLGADADDQAKANYTAQVQELPFVIESVNFPGKQFMDVQHVGGKVIIRLNTRHRFYREMWEPLSGIAHANAASVSPEQAIKTSRRAIEALTLLLIAYGRAEAMHEDPHEQYEQLRDYWGMFLDSLLGKVKDVL</sequence>
<organism evidence="1 2">
    <name type="scientific">Nonomuraea dietziae</name>
    <dbReference type="NCBI Taxonomy" id="65515"/>
    <lineage>
        <taxon>Bacteria</taxon>
        <taxon>Bacillati</taxon>
        <taxon>Actinomycetota</taxon>
        <taxon>Actinomycetes</taxon>
        <taxon>Streptosporangiales</taxon>
        <taxon>Streptosporangiaceae</taxon>
        <taxon>Nonomuraea</taxon>
    </lineage>
</organism>
<dbReference type="PANTHER" id="PTHR23336:SF76">
    <property type="entry name" value="MORC S5 DOMAIN-CONTAINING PROTEIN"/>
    <property type="match status" value="1"/>
</dbReference>
<dbReference type="Gene3D" id="3.30.565.10">
    <property type="entry name" value="Histidine kinase-like ATPase, C-terminal domain"/>
    <property type="match status" value="1"/>
</dbReference>
<dbReference type="Proteomes" id="UP000579945">
    <property type="component" value="Unassembled WGS sequence"/>
</dbReference>
<dbReference type="GO" id="GO:0016887">
    <property type="term" value="F:ATP hydrolysis activity"/>
    <property type="evidence" value="ECO:0007669"/>
    <property type="project" value="InterPro"/>
</dbReference>
<name>A0A7W5VLW6_9ACTN</name>
<reference evidence="1 2" key="1">
    <citation type="submission" date="2020-08" db="EMBL/GenBank/DDBJ databases">
        <title>Sequencing the genomes of 1000 actinobacteria strains.</title>
        <authorList>
            <person name="Klenk H.-P."/>
        </authorList>
    </citation>
    <scope>NUCLEOTIDE SEQUENCE [LARGE SCALE GENOMIC DNA]</scope>
    <source>
        <strain evidence="1 2">DSM 44320</strain>
    </source>
</reference>
<keyword evidence="2" id="KW-1185">Reference proteome</keyword>
<dbReference type="InterPro" id="IPR045261">
    <property type="entry name" value="MORC_ATPase"/>
</dbReference>
<protein>
    <submittedName>
        <fullName evidence="1">Uncharacterized protein</fullName>
    </submittedName>
</protein>
<dbReference type="AlphaFoldDB" id="A0A7W5VLW6"/>
<dbReference type="Pfam" id="PF13589">
    <property type="entry name" value="HATPase_c_3"/>
    <property type="match status" value="1"/>
</dbReference>
<dbReference type="PANTHER" id="PTHR23336">
    <property type="entry name" value="ZINC FINGER CW-TYPE COILED-COIL DOMAIN PROTEIN 3"/>
    <property type="match status" value="1"/>
</dbReference>
<dbReference type="SUPFAM" id="SSF55874">
    <property type="entry name" value="ATPase domain of HSP90 chaperone/DNA topoisomerase II/histidine kinase"/>
    <property type="match status" value="1"/>
</dbReference>